<accession>A0ABN3HUF6</accession>
<dbReference type="InterPro" id="IPR000683">
    <property type="entry name" value="Gfo/Idh/MocA-like_OxRdtase_N"/>
</dbReference>
<dbReference type="RefSeq" id="WP_344619689.1">
    <property type="nucleotide sequence ID" value="NZ_BAAARV010000108.1"/>
</dbReference>
<dbReference type="Pfam" id="PF22725">
    <property type="entry name" value="GFO_IDH_MocA_C3"/>
    <property type="match status" value="1"/>
</dbReference>
<dbReference type="Pfam" id="PF01408">
    <property type="entry name" value="GFO_IDH_MocA"/>
    <property type="match status" value="1"/>
</dbReference>
<dbReference type="Gene3D" id="3.30.360.10">
    <property type="entry name" value="Dihydrodipicolinate Reductase, domain 2"/>
    <property type="match status" value="1"/>
</dbReference>
<gene>
    <name evidence="3" type="ORF">GCM10010170_098900</name>
</gene>
<evidence type="ECO:0000313" key="4">
    <source>
        <dbReference type="Proteomes" id="UP001501444"/>
    </source>
</evidence>
<dbReference type="Gene3D" id="3.40.50.720">
    <property type="entry name" value="NAD(P)-binding Rossmann-like Domain"/>
    <property type="match status" value="1"/>
</dbReference>
<protein>
    <submittedName>
        <fullName evidence="3">Gfo/Idh/MocA family oxidoreductase</fullName>
    </submittedName>
</protein>
<dbReference type="SUPFAM" id="SSF51735">
    <property type="entry name" value="NAD(P)-binding Rossmann-fold domains"/>
    <property type="match status" value="1"/>
</dbReference>
<dbReference type="Proteomes" id="UP001501444">
    <property type="component" value="Unassembled WGS sequence"/>
</dbReference>
<dbReference type="PANTHER" id="PTHR43377:SF1">
    <property type="entry name" value="BILIVERDIN REDUCTASE A"/>
    <property type="match status" value="1"/>
</dbReference>
<evidence type="ECO:0000313" key="3">
    <source>
        <dbReference type="EMBL" id="GAA2387743.1"/>
    </source>
</evidence>
<dbReference type="InterPro" id="IPR036291">
    <property type="entry name" value="NAD(P)-bd_dom_sf"/>
</dbReference>
<proteinExistence type="predicted"/>
<reference evidence="3 4" key="1">
    <citation type="journal article" date="2019" name="Int. J. Syst. Evol. Microbiol.">
        <title>The Global Catalogue of Microorganisms (GCM) 10K type strain sequencing project: providing services to taxonomists for standard genome sequencing and annotation.</title>
        <authorList>
            <consortium name="The Broad Institute Genomics Platform"/>
            <consortium name="The Broad Institute Genome Sequencing Center for Infectious Disease"/>
            <person name="Wu L."/>
            <person name="Ma J."/>
        </authorList>
    </citation>
    <scope>NUCLEOTIDE SEQUENCE [LARGE SCALE GENOMIC DNA]</scope>
    <source>
        <strain evidence="3 4">JCM 3272</strain>
    </source>
</reference>
<organism evidence="3 4">
    <name type="scientific">Dactylosporangium salmoneum</name>
    <dbReference type="NCBI Taxonomy" id="53361"/>
    <lineage>
        <taxon>Bacteria</taxon>
        <taxon>Bacillati</taxon>
        <taxon>Actinomycetota</taxon>
        <taxon>Actinomycetes</taxon>
        <taxon>Micromonosporales</taxon>
        <taxon>Micromonosporaceae</taxon>
        <taxon>Dactylosporangium</taxon>
    </lineage>
</organism>
<evidence type="ECO:0000259" key="2">
    <source>
        <dbReference type="Pfam" id="PF22725"/>
    </source>
</evidence>
<dbReference type="EMBL" id="BAAARV010000108">
    <property type="protein sequence ID" value="GAA2387743.1"/>
    <property type="molecule type" value="Genomic_DNA"/>
</dbReference>
<dbReference type="InterPro" id="IPR051450">
    <property type="entry name" value="Gfo/Idh/MocA_Oxidoreductases"/>
</dbReference>
<comment type="caution">
    <text evidence="3">The sequence shown here is derived from an EMBL/GenBank/DDBJ whole genome shotgun (WGS) entry which is preliminary data.</text>
</comment>
<sequence>MSALRVAVIGAGDFGVRHLEAYRRAGAEVAAIADTDRARAERVAARHGVPRWFTDGAELLDAVRPHAVSVVTPSATHVPLALAALDAGCAVLLEKPVADDRRRLRLLREHPAADRVMPAHVLRFDPAYLELRDRFRSGAIGELRALEAHRHRESGHRTRYPAADPAGLTAVHDIDLAGWIAGWPPDPVPVSARGLDTGQDLGGYVHAVLSPAPGVLWSITAGWLLAPDSGGWDRLTLHGSAGSLTVTAAGGRYEVLHDGRPVAAGSRPEAPGLDGTIGHFLAAVHAGEPFTVPLDEAWAGLGLVEAVCRSARAAGAPVGWSSA</sequence>
<name>A0ABN3HUF6_9ACTN</name>
<evidence type="ECO:0000259" key="1">
    <source>
        <dbReference type="Pfam" id="PF01408"/>
    </source>
</evidence>
<keyword evidence="4" id="KW-1185">Reference proteome</keyword>
<dbReference type="SUPFAM" id="SSF55347">
    <property type="entry name" value="Glyceraldehyde-3-phosphate dehydrogenase-like, C-terminal domain"/>
    <property type="match status" value="1"/>
</dbReference>
<feature type="domain" description="GFO/IDH/MocA-like oxidoreductase" evidence="2">
    <location>
        <begin position="128"/>
        <end position="244"/>
    </location>
</feature>
<dbReference type="PANTHER" id="PTHR43377">
    <property type="entry name" value="BILIVERDIN REDUCTASE A"/>
    <property type="match status" value="1"/>
</dbReference>
<dbReference type="InterPro" id="IPR055170">
    <property type="entry name" value="GFO_IDH_MocA-like_dom"/>
</dbReference>
<feature type="domain" description="Gfo/Idh/MocA-like oxidoreductase N-terminal" evidence="1">
    <location>
        <begin position="4"/>
        <end position="100"/>
    </location>
</feature>